<organism evidence="2 3">
    <name type="scientific">Truncatella angustata</name>
    <dbReference type="NCBI Taxonomy" id="152316"/>
    <lineage>
        <taxon>Eukaryota</taxon>
        <taxon>Fungi</taxon>
        <taxon>Dikarya</taxon>
        <taxon>Ascomycota</taxon>
        <taxon>Pezizomycotina</taxon>
        <taxon>Sordariomycetes</taxon>
        <taxon>Xylariomycetidae</taxon>
        <taxon>Amphisphaeriales</taxon>
        <taxon>Sporocadaceae</taxon>
        <taxon>Truncatella</taxon>
    </lineage>
</organism>
<dbReference type="PANTHER" id="PTHR38166:SF1">
    <property type="entry name" value="C2H2-TYPE DOMAIN-CONTAINING PROTEIN"/>
    <property type="match status" value="1"/>
</dbReference>
<keyword evidence="3" id="KW-1185">Reference proteome</keyword>
<gene>
    <name evidence="2" type="ORF">BKA67DRAFT_538283</name>
</gene>
<dbReference type="GeneID" id="70129343"/>
<accession>A0A9P8ZSA4</accession>
<sequence>MEDYPSEYLMHLACPFPRHEPEKHQFFRGSCTEGWGFESLRLLMEHLRHDHSLDFGCPVCKERFRDKRHAKTHKDSSCEAKNLAANKPVWMSQAQNREFVKLNFNKSKVSVETAWDMICVALWGRNHKAEIPGMYHVPGFFQSRLIYCSNARDPHLDRQFRQVQRLTGADISLPETLMDASFSGGSIYSNKPLTALASSKPSTLDSGIGMGEDADERKNTTQGGTSAETAYPPSPGLYLPRMNGSPPLDDTGFHSLGYSNQAVLSLPYDKDLWL</sequence>
<dbReference type="PANTHER" id="PTHR38166">
    <property type="entry name" value="C2H2-TYPE DOMAIN-CONTAINING PROTEIN-RELATED"/>
    <property type="match status" value="1"/>
</dbReference>
<dbReference type="OrthoDB" id="4161727at2759"/>
<dbReference type="AlphaFoldDB" id="A0A9P8ZSA4"/>
<evidence type="ECO:0000256" key="1">
    <source>
        <dbReference type="SAM" id="MobiDB-lite"/>
    </source>
</evidence>
<dbReference type="Proteomes" id="UP000758603">
    <property type="component" value="Unassembled WGS sequence"/>
</dbReference>
<evidence type="ECO:0000313" key="3">
    <source>
        <dbReference type="Proteomes" id="UP000758603"/>
    </source>
</evidence>
<dbReference type="EMBL" id="JAGPXC010000007">
    <property type="protein sequence ID" value="KAH6648230.1"/>
    <property type="molecule type" value="Genomic_DNA"/>
</dbReference>
<feature type="region of interest" description="Disordered" evidence="1">
    <location>
        <begin position="197"/>
        <end position="246"/>
    </location>
</feature>
<name>A0A9P8ZSA4_9PEZI</name>
<reference evidence="2" key="1">
    <citation type="journal article" date="2021" name="Nat. Commun.">
        <title>Genetic determinants of endophytism in the Arabidopsis root mycobiome.</title>
        <authorList>
            <person name="Mesny F."/>
            <person name="Miyauchi S."/>
            <person name="Thiergart T."/>
            <person name="Pickel B."/>
            <person name="Atanasova L."/>
            <person name="Karlsson M."/>
            <person name="Huettel B."/>
            <person name="Barry K.W."/>
            <person name="Haridas S."/>
            <person name="Chen C."/>
            <person name="Bauer D."/>
            <person name="Andreopoulos W."/>
            <person name="Pangilinan J."/>
            <person name="LaButti K."/>
            <person name="Riley R."/>
            <person name="Lipzen A."/>
            <person name="Clum A."/>
            <person name="Drula E."/>
            <person name="Henrissat B."/>
            <person name="Kohler A."/>
            <person name="Grigoriev I.V."/>
            <person name="Martin F.M."/>
            <person name="Hacquard S."/>
        </authorList>
    </citation>
    <scope>NUCLEOTIDE SEQUENCE</scope>
    <source>
        <strain evidence="2">MPI-SDFR-AT-0073</strain>
    </source>
</reference>
<evidence type="ECO:0000313" key="2">
    <source>
        <dbReference type="EMBL" id="KAH6648230.1"/>
    </source>
</evidence>
<proteinExistence type="predicted"/>
<dbReference type="RefSeq" id="XP_045954737.1">
    <property type="nucleotide sequence ID" value="XM_046100451.1"/>
</dbReference>
<evidence type="ECO:0008006" key="4">
    <source>
        <dbReference type="Google" id="ProtNLM"/>
    </source>
</evidence>
<protein>
    <recommendedName>
        <fullName evidence="4">C2H2-type domain-containing protein</fullName>
    </recommendedName>
</protein>
<comment type="caution">
    <text evidence="2">The sequence shown here is derived from an EMBL/GenBank/DDBJ whole genome shotgun (WGS) entry which is preliminary data.</text>
</comment>